<proteinExistence type="predicted"/>
<comment type="caution">
    <text evidence="1">The sequence shown here is derived from an EMBL/GenBank/DDBJ whole genome shotgun (WGS) entry which is preliminary data.</text>
</comment>
<dbReference type="EMBL" id="LAZR01032852">
    <property type="protein sequence ID" value="KKL49740.1"/>
    <property type="molecule type" value="Genomic_DNA"/>
</dbReference>
<organism evidence="1">
    <name type="scientific">marine sediment metagenome</name>
    <dbReference type="NCBI Taxonomy" id="412755"/>
    <lineage>
        <taxon>unclassified sequences</taxon>
        <taxon>metagenomes</taxon>
        <taxon>ecological metagenomes</taxon>
    </lineage>
</organism>
<sequence>MMGVWGYFIQGSDQQLEAEELGSILSVKLGCAVHYPAYNKPLYECLCGITFPISIVKHCRKVMDWGYVLEKHGITIPEPVPMTNDQKFWRGVVAMKKAAGDYP</sequence>
<protein>
    <submittedName>
        <fullName evidence="1">Uncharacterized protein</fullName>
    </submittedName>
</protein>
<gene>
    <name evidence="1" type="ORF">LCGC14_2312510</name>
</gene>
<reference evidence="1" key="1">
    <citation type="journal article" date="2015" name="Nature">
        <title>Complex archaea that bridge the gap between prokaryotes and eukaryotes.</title>
        <authorList>
            <person name="Spang A."/>
            <person name="Saw J.H."/>
            <person name="Jorgensen S.L."/>
            <person name="Zaremba-Niedzwiedzka K."/>
            <person name="Martijn J."/>
            <person name="Lind A.E."/>
            <person name="van Eijk R."/>
            <person name="Schleper C."/>
            <person name="Guy L."/>
            <person name="Ettema T.J."/>
        </authorList>
    </citation>
    <scope>NUCLEOTIDE SEQUENCE</scope>
</reference>
<name>A0A0F9EXL1_9ZZZZ</name>
<accession>A0A0F9EXL1</accession>
<dbReference type="AlphaFoldDB" id="A0A0F9EXL1"/>
<evidence type="ECO:0000313" key="1">
    <source>
        <dbReference type="EMBL" id="KKL49740.1"/>
    </source>
</evidence>